<evidence type="ECO:0000256" key="3">
    <source>
        <dbReference type="ARBA" id="ARBA00022705"/>
    </source>
</evidence>
<accession>A0ABY8S247</accession>
<dbReference type="CDD" id="cd00984">
    <property type="entry name" value="DnaB_C"/>
    <property type="match status" value="1"/>
</dbReference>
<dbReference type="InterPro" id="IPR007693">
    <property type="entry name" value="DNA_helicase_DnaB-like_N"/>
</dbReference>
<gene>
    <name evidence="13" type="ORF">QLH32_17495</name>
</gene>
<dbReference type="RefSeq" id="WP_283267311.1">
    <property type="nucleotide sequence ID" value="NZ_CP125669.1"/>
</dbReference>
<dbReference type="PANTHER" id="PTHR30153">
    <property type="entry name" value="REPLICATIVE DNA HELICASE DNAB"/>
    <property type="match status" value="1"/>
</dbReference>
<evidence type="ECO:0000256" key="7">
    <source>
        <dbReference type="ARBA" id="ARBA00022840"/>
    </source>
</evidence>
<dbReference type="InterPro" id="IPR036185">
    <property type="entry name" value="DNA_heli_DnaB-like_N_sf"/>
</dbReference>
<keyword evidence="2" id="KW-0639">Primosome</keyword>
<keyword evidence="4" id="KW-0547">Nucleotide-binding</keyword>
<dbReference type="Gene3D" id="3.40.50.300">
    <property type="entry name" value="P-loop containing nucleotide triphosphate hydrolases"/>
    <property type="match status" value="1"/>
</dbReference>
<evidence type="ECO:0000256" key="11">
    <source>
        <dbReference type="ARBA" id="ARBA00048954"/>
    </source>
</evidence>
<comment type="catalytic activity">
    <reaction evidence="11">
        <text>ATP + H2O = ADP + phosphate + H(+)</text>
        <dbReference type="Rhea" id="RHEA:13065"/>
        <dbReference type="ChEBI" id="CHEBI:15377"/>
        <dbReference type="ChEBI" id="CHEBI:15378"/>
        <dbReference type="ChEBI" id="CHEBI:30616"/>
        <dbReference type="ChEBI" id="CHEBI:43474"/>
        <dbReference type="ChEBI" id="CHEBI:456216"/>
        <dbReference type="EC" id="5.6.2.3"/>
    </reaction>
</comment>
<dbReference type="PROSITE" id="PS51199">
    <property type="entry name" value="SF4_HELICASE"/>
    <property type="match status" value="1"/>
</dbReference>
<evidence type="ECO:0000256" key="10">
    <source>
        <dbReference type="ARBA" id="ARBA00044969"/>
    </source>
</evidence>
<dbReference type="InterPro" id="IPR007694">
    <property type="entry name" value="DNA_helicase_DnaB-like_C"/>
</dbReference>
<dbReference type="Pfam" id="PF03796">
    <property type="entry name" value="DnaB_C"/>
    <property type="match status" value="1"/>
</dbReference>
<name>A0ABY8S247_9GAMM</name>
<keyword evidence="7" id="KW-0067">ATP-binding</keyword>
<dbReference type="InterPro" id="IPR016136">
    <property type="entry name" value="DNA_helicase_N/primase_C"/>
</dbReference>
<evidence type="ECO:0000256" key="4">
    <source>
        <dbReference type="ARBA" id="ARBA00022741"/>
    </source>
</evidence>
<protein>
    <recommendedName>
        <fullName evidence="10">DNA 5'-3' helicase</fullName>
        <ecNumber evidence="10">5.6.2.3</ecNumber>
    </recommendedName>
</protein>
<dbReference type="InterPro" id="IPR027417">
    <property type="entry name" value="P-loop_NTPase"/>
</dbReference>
<comment type="similarity">
    <text evidence="1">Belongs to the helicase family. DnaB subfamily.</text>
</comment>
<evidence type="ECO:0000256" key="6">
    <source>
        <dbReference type="ARBA" id="ARBA00022806"/>
    </source>
</evidence>
<keyword evidence="6" id="KW-0347">Helicase</keyword>
<keyword evidence="8" id="KW-0238">DNA-binding</keyword>
<dbReference type="SUPFAM" id="SSF52540">
    <property type="entry name" value="P-loop containing nucleoside triphosphate hydrolases"/>
    <property type="match status" value="1"/>
</dbReference>
<sequence>MGAVENLFDDRLKNIQCEVGVLAAIITYVAAREDIDQLNESLFTMHTHRIMFRAIKKLHDAGSAVDGVMLLDSIKSLGGDAFGVNEQYVIDLLAEAPAWLHHFPDYVRKLQELAARRALRDAAEKTKVLANDLSNGNADEAIAKATSLLGDIGTGNESDSIEHIVHATIDVFSEVAKIQEEKEKGIYKVRGVTTGFFGLDTKLIEAAPGDLILIAARPSMGKTAFAQNIAAHISTNLAKPILFESCEMKKAKIARRFMAAMGNVELKRLHTAELRSEDWQGIQTATMILEKAPIELHDGDVTLSDIRRHARQAKKKYGSLGAIFVDYLQLINTPNLPENTSEHARLTYVSKGLKNIAMEFDCPLFALSQLSRDVEKRPNKRPVMSDLRGSGALEQDADVILFLYRDEYYNKDKSKFIGLLEVDTAKCRDGVTGKTFLCAELEYSRFSNVASHQLASLEKMDGAA</sequence>
<dbReference type="Gene3D" id="1.10.860.10">
    <property type="entry name" value="DNAb Helicase, Chain A"/>
    <property type="match status" value="1"/>
</dbReference>
<evidence type="ECO:0000256" key="2">
    <source>
        <dbReference type="ARBA" id="ARBA00022515"/>
    </source>
</evidence>
<dbReference type="EC" id="5.6.2.3" evidence="10"/>
<evidence type="ECO:0000259" key="12">
    <source>
        <dbReference type="PROSITE" id="PS51199"/>
    </source>
</evidence>
<feature type="domain" description="SF4 helicase" evidence="12">
    <location>
        <begin position="185"/>
        <end position="453"/>
    </location>
</feature>
<evidence type="ECO:0000313" key="13">
    <source>
        <dbReference type="EMBL" id="WHP05773.1"/>
    </source>
</evidence>
<dbReference type="EMBL" id="CP125669">
    <property type="protein sequence ID" value="WHP05773.1"/>
    <property type="molecule type" value="Genomic_DNA"/>
</dbReference>
<dbReference type="Pfam" id="PF00772">
    <property type="entry name" value="DnaB"/>
    <property type="match status" value="1"/>
</dbReference>
<evidence type="ECO:0000313" key="14">
    <source>
        <dbReference type="Proteomes" id="UP001229836"/>
    </source>
</evidence>
<keyword evidence="9" id="KW-0413">Isomerase</keyword>
<reference evidence="13 14" key="1">
    <citation type="submission" date="2023-05" db="EMBL/GenBank/DDBJ databases">
        <title>The complete genome of Acinetobacter sp. nov KCTC 92772.</title>
        <authorList>
            <person name="Zhou G."/>
        </authorList>
    </citation>
    <scope>NUCLEOTIDE SEQUENCE [LARGE SCALE GENOMIC DNA]</scope>
    <source>
        <strain evidence="13 14">KCTC 92772</strain>
    </source>
</reference>
<evidence type="ECO:0000256" key="9">
    <source>
        <dbReference type="ARBA" id="ARBA00023235"/>
    </source>
</evidence>
<dbReference type="PANTHER" id="PTHR30153:SF2">
    <property type="entry name" value="REPLICATIVE DNA HELICASE"/>
    <property type="match status" value="1"/>
</dbReference>
<organism evidence="13 14">
    <name type="scientific">Acinetobacter corruptisaponis</name>
    <dbReference type="NCBI Taxonomy" id="3045147"/>
    <lineage>
        <taxon>Bacteria</taxon>
        <taxon>Pseudomonadati</taxon>
        <taxon>Pseudomonadota</taxon>
        <taxon>Gammaproteobacteria</taxon>
        <taxon>Moraxellales</taxon>
        <taxon>Moraxellaceae</taxon>
        <taxon>Acinetobacter</taxon>
    </lineage>
</organism>
<evidence type="ECO:0000256" key="1">
    <source>
        <dbReference type="ARBA" id="ARBA00008428"/>
    </source>
</evidence>
<keyword evidence="3" id="KW-0235">DNA replication</keyword>
<keyword evidence="5" id="KW-0378">Hydrolase</keyword>
<evidence type="ECO:0000256" key="8">
    <source>
        <dbReference type="ARBA" id="ARBA00023125"/>
    </source>
</evidence>
<dbReference type="SUPFAM" id="SSF48024">
    <property type="entry name" value="N-terminal domain of DnaB helicase"/>
    <property type="match status" value="1"/>
</dbReference>
<evidence type="ECO:0000256" key="5">
    <source>
        <dbReference type="ARBA" id="ARBA00022801"/>
    </source>
</evidence>
<proteinExistence type="inferred from homology"/>
<dbReference type="Proteomes" id="UP001229836">
    <property type="component" value="Chromosome"/>
</dbReference>
<keyword evidence="14" id="KW-1185">Reference proteome</keyword>